<sequence length="128" mass="13663">MAKALTVSEAGLAQAITARQHHMTADEPIPAGGTDTGPAPYEVLMAALGACSSATLRLYADRKGWTLGRIEVLCVFARDDAGVESIHRTAKLGAPLGEEQRARLAEIIEKTPVTKTLKRSMTITTEFV</sequence>
<dbReference type="InterPro" id="IPR036102">
    <property type="entry name" value="OsmC/Ohrsf"/>
</dbReference>
<dbReference type="InterPro" id="IPR003718">
    <property type="entry name" value="OsmC/Ohr_fam"/>
</dbReference>
<dbReference type="PANTHER" id="PTHR39624">
    <property type="entry name" value="PROTEIN INVOLVED IN RIMO-MEDIATED BETA-METHYLTHIOLATION OF RIBOSOMAL PROTEIN S12 YCAO"/>
    <property type="match status" value="1"/>
</dbReference>
<dbReference type="RefSeq" id="WP_109906694.1">
    <property type="nucleotide sequence ID" value="NZ_QGLE01000007.1"/>
</dbReference>
<dbReference type="PANTHER" id="PTHR39624:SF2">
    <property type="entry name" value="OSMC-LIKE PROTEIN"/>
    <property type="match status" value="1"/>
</dbReference>
<keyword evidence="2" id="KW-1185">Reference proteome</keyword>
<dbReference type="SUPFAM" id="SSF82784">
    <property type="entry name" value="OsmC-like"/>
    <property type="match status" value="1"/>
</dbReference>
<organism evidence="1 2">
    <name type="scientific">Zavarzinia aquatilis</name>
    <dbReference type="NCBI Taxonomy" id="2211142"/>
    <lineage>
        <taxon>Bacteria</taxon>
        <taxon>Pseudomonadati</taxon>
        <taxon>Pseudomonadota</taxon>
        <taxon>Alphaproteobacteria</taxon>
        <taxon>Rhodospirillales</taxon>
        <taxon>Zavarziniaceae</taxon>
        <taxon>Zavarzinia</taxon>
    </lineage>
</organism>
<dbReference type="OrthoDB" id="9789573at2"/>
<reference evidence="1 2" key="1">
    <citation type="submission" date="2018-05" db="EMBL/GenBank/DDBJ databases">
        <title>Zavarzinia sp. HR-AS.</title>
        <authorList>
            <person name="Lee Y."/>
            <person name="Jeon C.O."/>
        </authorList>
    </citation>
    <scope>NUCLEOTIDE SEQUENCE [LARGE SCALE GENOMIC DNA]</scope>
    <source>
        <strain evidence="1 2">HR-AS</strain>
    </source>
</reference>
<evidence type="ECO:0000313" key="2">
    <source>
        <dbReference type="Proteomes" id="UP000245461"/>
    </source>
</evidence>
<dbReference type="EMBL" id="QGLE01000007">
    <property type="protein sequence ID" value="PWR21464.1"/>
    <property type="molecule type" value="Genomic_DNA"/>
</dbReference>
<dbReference type="Pfam" id="PF02566">
    <property type="entry name" value="OsmC"/>
    <property type="match status" value="1"/>
</dbReference>
<gene>
    <name evidence="1" type="ORF">DKG74_13630</name>
</gene>
<protein>
    <submittedName>
        <fullName evidence="1">Osmotically inducible protein C</fullName>
    </submittedName>
</protein>
<dbReference type="Gene3D" id="3.30.300.20">
    <property type="match status" value="1"/>
</dbReference>
<dbReference type="Proteomes" id="UP000245461">
    <property type="component" value="Unassembled WGS sequence"/>
</dbReference>
<proteinExistence type="predicted"/>
<dbReference type="AlphaFoldDB" id="A0A317E521"/>
<evidence type="ECO:0000313" key="1">
    <source>
        <dbReference type="EMBL" id="PWR21464.1"/>
    </source>
</evidence>
<accession>A0A317E521</accession>
<dbReference type="InterPro" id="IPR015946">
    <property type="entry name" value="KH_dom-like_a/b"/>
</dbReference>
<name>A0A317E521_9PROT</name>
<comment type="caution">
    <text evidence="1">The sequence shown here is derived from an EMBL/GenBank/DDBJ whole genome shotgun (WGS) entry which is preliminary data.</text>
</comment>